<sequence>MFKVEKFGWDGAIVTCYHNVSEIGSKYQTDESSTICVVPSSAVRRKGFNHRPFALVLRSKKNCILMEIKREMAGEVEAAVNHLPGGTTSFDPPSNLY</sequence>
<organism evidence="1 2">
    <name type="scientific">Malus baccata</name>
    <name type="common">Siberian crab apple</name>
    <name type="synonym">Pyrus baccata</name>
    <dbReference type="NCBI Taxonomy" id="106549"/>
    <lineage>
        <taxon>Eukaryota</taxon>
        <taxon>Viridiplantae</taxon>
        <taxon>Streptophyta</taxon>
        <taxon>Embryophyta</taxon>
        <taxon>Tracheophyta</taxon>
        <taxon>Spermatophyta</taxon>
        <taxon>Magnoliopsida</taxon>
        <taxon>eudicotyledons</taxon>
        <taxon>Gunneridae</taxon>
        <taxon>Pentapetalae</taxon>
        <taxon>rosids</taxon>
        <taxon>fabids</taxon>
        <taxon>Rosales</taxon>
        <taxon>Rosaceae</taxon>
        <taxon>Amygdaloideae</taxon>
        <taxon>Maleae</taxon>
        <taxon>Malus</taxon>
    </lineage>
</organism>
<protein>
    <submittedName>
        <fullName evidence="1">Uncharacterized protein</fullName>
    </submittedName>
</protein>
<dbReference type="AlphaFoldDB" id="A0A540LQE6"/>
<evidence type="ECO:0000313" key="2">
    <source>
        <dbReference type="Proteomes" id="UP000315295"/>
    </source>
</evidence>
<gene>
    <name evidence="1" type="ORF">C1H46_025724</name>
</gene>
<comment type="caution">
    <text evidence="1">The sequence shown here is derived from an EMBL/GenBank/DDBJ whole genome shotgun (WGS) entry which is preliminary data.</text>
</comment>
<dbReference type="EMBL" id="VIEB01000502">
    <property type="protein sequence ID" value="TQD88713.1"/>
    <property type="molecule type" value="Genomic_DNA"/>
</dbReference>
<proteinExistence type="predicted"/>
<keyword evidence="2" id="KW-1185">Reference proteome</keyword>
<name>A0A540LQE6_MALBA</name>
<accession>A0A540LQE6</accession>
<evidence type="ECO:0000313" key="1">
    <source>
        <dbReference type="EMBL" id="TQD88713.1"/>
    </source>
</evidence>
<dbReference type="Proteomes" id="UP000315295">
    <property type="component" value="Unassembled WGS sequence"/>
</dbReference>
<reference evidence="1 2" key="1">
    <citation type="journal article" date="2019" name="G3 (Bethesda)">
        <title>Sequencing of a Wild Apple (Malus baccata) Genome Unravels the Differences Between Cultivated and Wild Apple Species Regarding Disease Resistance and Cold Tolerance.</title>
        <authorList>
            <person name="Chen X."/>
        </authorList>
    </citation>
    <scope>NUCLEOTIDE SEQUENCE [LARGE SCALE GENOMIC DNA]</scope>
    <source>
        <strain evidence="2">cv. Shandingzi</strain>
        <tissue evidence="1">Leaves</tissue>
    </source>
</reference>